<sequence length="58" mass="6749">MDYTIINKNDIDKLTKEVNMLMCAGWKPIGGVSCTVSTKRLEPNTYYYRQYVQALIKE</sequence>
<organism evidence="1">
    <name type="scientific">marine sediment metagenome</name>
    <dbReference type="NCBI Taxonomy" id="412755"/>
    <lineage>
        <taxon>unclassified sequences</taxon>
        <taxon>metagenomes</taxon>
        <taxon>ecological metagenomes</taxon>
    </lineage>
</organism>
<comment type="caution">
    <text evidence="1">The sequence shown here is derived from an EMBL/GenBank/DDBJ whole genome shotgun (WGS) entry which is preliminary data.</text>
</comment>
<evidence type="ECO:0000313" key="1">
    <source>
        <dbReference type="EMBL" id="KKN31506.1"/>
    </source>
</evidence>
<name>A0A0F9S306_9ZZZZ</name>
<protein>
    <recommendedName>
        <fullName evidence="2">DUF1737 domain-containing protein</fullName>
    </recommendedName>
</protein>
<reference evidence="1" key="1">
    <citation type="journal article" date="2015" name="Nature">
        <title>Complex archaea that bridge the gap between prokaryotes and eukaryotes.</title>
        <authorList>
            <person name="Spang A."/>
            <person name="Saw J.H."/>
            <person name="Jorgensen S.L."/>
            <person name="Zaremba-Niedzwiedzka K."/>
            <person name="Martijn J."/>
            <person name="Lind A.E."/>
            <person name="van Eijk R."/>
            <person name="Schleper C."/>
            <person name="Guy L."/>
            <person name="Ettema T.J."/>
        </authorList>
    </citation>
    <scope>NUCLEOTIDE SEQUENCE</scope>
</reference>
<dbReference type="EMBL" id="LAZR01002324">
    <property type="protein sequence ID" value="KKN31506.1"/>
    <property type="molecule type" value="Genomic_DNA"/>
</dbReference>
<proteinExistence type="predicted"/>
<accession>A0A0F9S306</accession>
<evidence type="ECO:0008006" key="2">
    <source>
        <dbReference type="Google" id="ProtNLM"/>
    </source>
</evidence>
<dbReference type="AlphaFoldDB" id="A0A0F9S306"/>
<gene>
    <name evidence="1" type="ORF">LCGC14_0823350</name>
</gene>